<proteinExistence type="predicted"/>
<evidence type="ECO:0000313" key="2">
    <source>
        <dbReference type="EMBL" id="EDS40720.1"/>
    </source>
</evidence>
<feature type="region of interest" description="Disordered" evidence="1">
    <location>
        <begin position="61"/>
        <end position="116"/>
    </location>
</feature>
<keyword evidence="4" id="KW-1185">Reference proteome</keyword>
<dbReference type="InParanoid" id="B0X574"/>
<dbReference type="AlphaFoldDB" id="B0X574"/>
<reference evidence="3" key="2">
    <citation type="submission" date="2020-05" db="UniProtKB">
        <authorList>
            <consortium name="EnsemblMetazoa"/>
        </authorList>
    </citation>
    <scope>IDENTIFICATION</scope>
    <source>
        <strain evidence="3">JHB</strain>
    </source>
</reference>
<sequence length="116" mass="12819">MTKNVQLASQSSEGLNGRRIDNERLPIHDHRGRSVVDGDRQIERHLGARLDRAHRLLQHSQQSLHGGFGSGGQRDRSVVAGTDGQRSVGVPEQGNRYVDGLDEATGQNRHQGEQHD</sequence>
<dbReference type="VEuPathDB" id="VectorBase:CPIJ014322"/>
<dbReference type="KEGG" id="cqu:CpipJ_CPIJ014322"/>
<feature type="region of interest" description="Disordered" evidence="1">
    <location>
        <begin position="1"/>
        <end position="40"/>
    </location>
</feature>
<name>B0X574_CULQU</name>
<organism>
    <name type="scientific">Culex quinquefasciatus</name>
    <name type="common">Southern house mosquito</name>
    <name type="synonym">Culex pungens</name>
    <dbReference type="NCBI Taxonomy" id="7176"/>
    <lineage>
        <taxon>Eukaryota</taxon>
        <taxon>Metazoa</taxon>
        <taxon>Ecdysozoa</taxon>
        <taxon>Arthropoda</taxon>
        <taxon>Hexapoda</taxon>
        <taxon>Insecta</taxon>
        <taxon>Pterygota</taxon>
        <taxon>Neoptera</taxon>
        <taxon>Endopterygota</taxon>
        <taxon>Diptera</taxon>
        <taxon>Nematocera</taxon>
        <taxon>Culicoidea</taxon>
        <taxon>Culicidae</taxon>
        <taxon>Culicinae</taxon>
        <taxon>Culicini</taxon>
        <taxon>Culex</taxon>
        <taxon>Culex</taxon>
    </lineage>
</organism>
<feature type="compositionally biased region" description="Basic and acidic residues" evidence="1">
    <location>
        <begin position="16"/>
        <end position="40"/>
    </location>
</feature>
<dbReference type="EMBL" id="DS232369">
    <property type="protein sequence ID" value="EDS40720.1"/>
    <property type="molecule type" value="Genomic_DNA"/>
</dbReference>
<feature type="compositionally biased region" description="Polar residues" evidence="1">
    <location>
        <begin position="1"/>
        <end position="14"/>
    </location>
</feature>
<reference evidence="2" key="1">
    <citation type="submission" date="2007-03" db="EMBL/GenBank/DDBJ databases">
        <title>Annotation of Culex pipiens quinquefasciatus.</title>
        <authorList>
            <consortium name="The Broad Institute Genome Sequencing Platform"/>
            <person name="Atkinson P.W."/>
            <person name="Hemingway J."/>
            <person name="Christensen B.M."/>
            <person name="Higgs S."/>
            <person name="Kodira C."/>
            <person name="Hannick L."/>
            <person name="Megy K."/>
            <person name="O'Leary S."/>
            <person name="Pearson M."/>
            <person name="Haas B.J."/>
            <person name="Mauceli E."/>
            <person name="Wortman J.R."/>
            <person name="Lee N.H."/>
            <person name="Guigo R."/>
            <person name="Stanke M."/>
            <person name="Alvarado L."/>
            <person name="Amedeo P."/>
            <person name="Antoine C.H."/>
            <person name="Arensburger P."/>
            <person name="Bidwell S.L."/>
            <person name="Crawford M."/>
            <person name="Camaro F."/>
            <person name="Devon K."/>
            <person name="Engels R."/>
            <person name="Hammond M."/>
            <person name="Howarth C."/>
            <person name="Koehrsen M."/>
            <person name="Lawson D."/>
            <person name="Montgomery P."/>
            <person name="Nene V."/>
            <person name="Nusbaum C."/>
            <person name="Puiu D."/>
            <person name="Romero-Severson J."/>
            <person name="Severson D.W."/>
            <person name="Shumway M."/>
            <person name="Sisk P."/>
            <person name="Stolte C."/>
            <person name="Zeng Q."/>
            <person name="Eisenstadt E."/>
            <person name="Fraser-Liggett C."/>
            <person name="Strausberg R."/>
            <person name="Galagan J."/>
            <person name="Birren B."/>
            <person name="Collins F.H."/>
        </authorList>
    </citation>
    <scope>NUCLEOTIDE SEQUENCE [LARGE SCALE GENOMIC DNA]</scope>
    <source>
        <strain evidence="2">JHB</strain>
    </source>
</reference>
<evidence type="ECO:0000256" key="1">
    <source>
        <dbReference type="SAM" id="MobiDB-lite"/>
    </source>
</evidence>
<accession>B0X574</accession>
<dbReference type="Proteomes" id="UP000002320">
    <property type="component" value="Unassembled WGS sequence"/>
</dbReference>
<evidence type="ECO:0000313" key="4">
    <source>
        <dbReference type="Proteomes" id="UP000002320"/>
    </source>
</evidence>
<evidence type="ECO:0000313" key="3">
    <source>
        <dbReference type="EnsemblMetazoa" id="CPIJ014322-PA"/>
    </source>
</evidence>
<protein>
    <submittedName>
        <fullName evidence="2 3">Uncharacterized protein</fullName>
    </submittedName>
</protein>
<gene>
    <name evidence="3" type="primary">6047784</name>
    <name evidence="2" type="ORF">CpipJ_CPIJ014322</name>
</gene>
<dbReference type="EnsemblMetazoa" id="CPIJ014322-RA">
    <property type="protein sequence ID" value="CPIJ014322-PA"/>
    <property type="gene ID" value="CPIJ014322"/>
</dbReference>
<dbReference type="HOGENOM" id="CLU_2099246_0_0_1"/>